<comment type="function">
    <text evidence="9">Component of the transport system for branched-chain amino acids.</text>
</comment>
<dbReference type="GO" id="GO:0005886">
    <property type="term" value="C:plasma membrane"/>
    <property type="evidence" value="ECO:0007669"/>
    <property type="project" value="UniProtKB-SubCell"/>
</dbReference>
<evidence type="ECO:0000256" key="1">
    <source>
        <dbReference type="ARBA" id="ARBA00004651"/>
    </source>
</evidence>
<evidence type="ECO:0000313" key="11">
    <source>
        <dbReference type="Proteomes" id="UP000008456"/>
    </source>
</evidence>
<evidence type="ECO:0000256" key="8">
    <source>
        <dbReference type="ARBA" id="ARBA00023136"/>
    </source>
</evidence>
<dbReference type="InterPro" id="IPR004685">
    <property type="entry name" value="Brnchd-chn_aa_trnsp_Livcs"/>
</dbReference>
<accession>F3Y835</accession>
<feature type="transmembrane region" description="Helical" evidence="9">
    <location>
        <begin position="199"/>
        <end position="218"/>
    </location>
</feature>
<keyword evidence="8 9" id="KW-0472">Membrane</keyword>
<evidence type="ECO:0000313" key="10">
    <source>
        <dbReference type="EMBL" id="BAK20663.1"/>
    </source>
</evidence>
<reference evidence="10 11" key="1">
    <citation type="journal article" date="2011" name="J. Bacteriol.">
        <title>Complete genome sequence of Melissococcus plutonius ATCC 35311.</title>
        <authorList>
            <person name="Okumura K."/>
            <person name="Arai R."/>
            <person name="Okura M."/>
            <person name="Kirikae T."/>
            <person name="Takamatsu D."/>
            <person name="Osaki M."/>
            <person name="Miyoshi-Akiyama T."/>
        </authorList>
    </citation>
    <scope>NUCLEOTIDE SEQUENCE [LARGE SCALE GENOMIC DNA]</scope>
    <source>
        <strain evidence="11">ATCC 35311 / CIP 104052 / LMG 20360 / NCIMB 702443</strain>
    </source>
</reference>
<evidence type="ECO:0000256" key="9">
    <source>
        <dbReference type="RuleBase" id="RU362122"/>
    </source>
</evidence>
<evidence type="ECO:0000256" key="5">
    <source>
        <dbReference type="ARBA" id="ARBA00022692"/>
    </source>
</evidence>
<comment type="subcellular location">
    <subcellularLocation>
        <location evidence="1 9">Cell membrane</location>
        <topology evidence="1 9">Multi-pass membrane protein</topology>
    </subcellularLocation>
</comment>
<feature type="transmembrane region" description="Helical" evidence="9">
    <location>
        <begin position="152"/>
        <end position="171"/>
    </location>
</feature>
<evidence type="ECO:0000256" key="3">
    <source>
        <dbReference type="ARBA" id="ARBA00022448"/>
    </source>
</evidence>
<dbReference type="EMBL" id="AP012200">
    <property type="protein sequence ID" value="BAK20663.1"/>
    <property type="molecule type" value="Genomic_DNA"/>
</dbReference>
<dbReference type="PANTHER" id="PTHR30588">
    <property type="entry name" value="BRANCHED-CHAIN AMINO ACID TRANSPORT SYSTEM 2 CARRIER PROTEIN"/>
    <property type="match status" value="1"/>
</dbReference>
<evidence type="ECO:0000256" key="6">
    <source>
        <dbReference type="ARBA" id="ARBA00022970"/>
    </source>
</evidence>
<name>F3Y835_MELPT</name>
<dbReference type="KEGG" id="mps:MPTP_0164"/>
<dbReference type="STRING" id="940190.MPTP_0164"/>
<dbReference type="GO" id="GO:0015820">
    <property type="term" value="P:L-leucine transport"/>
    <property type="evidence" value="ECO:0007669"/>
    <property type="project" value="TreeGrafter"/>
</dbReference>
<dbReference type="Proteomes" id="UP000008456">
    <property type="component" value="Chromosome"/>
</dbReference>
<proteinExistence type="inferred from homology"/>
<evidence type="ECO:0000256" key="4">
    <source>
        <dbReference type="ARBA" id="ARBA00022475"/>
    </source>
</evidence>
<dbReference type="GO" id="GO:0015190">
    <property type="term" value="F:L-leucine transmembrane transporter activity"/>
    <property type="evidence" value="ECO:0007669"/>
    <property type="project" value="TreeGrafter"/>
</dbReference>
<keyword evidence="3 9" id="KW-0813">Transport</keyword>
<feature type="transmembrane region" description="Helical" evidence="9">
    <location>
        <begin position="12"/>
        <end position="33"/>
    </location>
</feature>
<dbReference type="PANTHER" id="PTHR30588:SF0">
    <property type="entry name" value="BRANCHED-CHAIN AMINO ACID PERMEASE BRNQ"/>
    <property type="match status" value="1"/>
</dbReference>
<comment type="similarity">
    <text evidence="2 9">Belongs to the branched chain amino acid transporter family.</text>
</comment>
<gene>
    <name evidence="10" type="ordered locus">MPTP_0164</name>
</gene>
<dbReference type="GO" id="GO:0015188">
    <property type="term" value="F:L-isoleucine transmembrane transporter activity"/>
    <property type="evidence" value="ECO:0007669"/>
    <property type="project" value="TreeGrafter"/>
</dbReference>
<feature type="transmembrane region" description="Helical" evidence="9">
    <location>
        <begin position="82"/>
        <end position="103"/>
    </location>
</feature>
<organism evidence="10 11">
    <name type="scientific">Melissococcus plutonius (strain ATCC 35311 / DSM 29964 / CIP 104052 / LMG 20360 / NCIMB 702443)</name>
    <dbReference type="NCBI Taxonomy" id="940190"/>
    <lineage>
        <taxon>Bacteria</taxon>
        <taxon>Bacillati</taxon>
        <taxon>Bacillota</taxon>
        <taxon>Bacilli</taxon>
        <taxon>Lactobacillales</taxon>
        <taxon>Enterococcaceae</taxon>
        <taxon>Melissococcus</taxon>
    </lineage>
</organism>
<protein>
    <recommendedName>
        <fullName evidence="9">Branched-chain amino acid transport system carrier protein</fullName>
    </recommendedName>
</protein>
<dbReference type="GO" id="GO:0005304">
    <property type="term" value="F:L-valine transmembrane transporter activity"/>
    <property type="evidence" value="ECO:0007669"/>
    <property type="project" value="TreeGrafter"/>
</dbReference>
<keyword evidence="11" id="KW-1185">Reference proteome</keyword>
<dbReference type="Pfam" id="PF05525">
    <property type="entry name" value="Branch_AA_trans"/>
    <property type="match status" value="1"/>
</dbReference>
<keyword evidence="7 9" id="KW-1133">Transmembrane helix</keyword>
<feature type="transmembrane region" description="Helical" evidence="9">
    <location>
        <begin position="123"/>
        <end position="140"/>
    </location>
</feature>
<dbReference type="GO" id="GO:0015818">
    <property type="term" value="P:isoleucine transport"/>
    <property type="evidence" value="ECO:0007669"/>
    <property type="project" value="TreeGrafter"/>
</dbReference>
<keyword evidence="6 9" id="KW-0029">Amino-acid transport</keyword>
<feature type="transmembrane region" description="Helical" evidence="9">
    <location>
        <begin position="39"/>
        <end position="62"/>
    </location>
</feature>
<dbReference type="HOGENOM" id="CLU_036807_2_0_9"/>
<sequence length="219" mass="24172">MKTKLALKDYLFIGPMLFGLFFGAGNLIFPVHLGQEAGAHVFIANLGFIVTGVGLPFLGIIVMGVSENDGLIELADRIHHTYALFFTFLLTLTIGPLFSIPRLATTAFEIGIAPFLSKNNQGIVLPVFSIMFFLFVWFFSKNPSRLLDYVGKFLNPLFLFFLAILLVLAFIHPLGSISSAPIGEAYRQDAFFKGFTDGYNTLDALVSFLFAVVIISTIR</sequence>
<comment type="caution">
    <text evidence="9">Lacks conserved residue(s) required for the propagation of feature annotation.</text>
</comment>
<reference key="2">
    <citation type="submission" date="2011-04" db="EMBL/GenBank/DDBJ databases">
        <title>Whole genome sequence of Melissococcus plutonius ATCC 35311.</title>
        <authorList>
            <person name="Okumura K."/>
            <person name="Arai R."/>
            <person name="Osaki M."/>
            <person name="Okura M."/>
            <person name="Kirikae T."/>
            <person name="Takamatsu D."/>
            <person name="Akiyama T."/>
        </authorList>
    </citation>
    <scope>NUCLEOTIDE SEQUENCE</scope>
    <source>
        <strain>ATCC 35311</strain>
    </source>
</reference>
<keyword evidence="5 9" id="KW-0812">Transmembrane</keyword>
<evidence type="ECO:0000256" key="7">
    <source>
        <dbReference type="ARBA" id="ARBA00022989"/>
    </source>
</evidence>
<evidence type="ECO:0000256" key="2">
    <source>
        <dbReference type="ARBA" id="ARBA00008540"/>
    </source>
</evidence>
<keyword evidence="4" id="KW-1003">Cell membrane</keyword>
<dbReference type="AlphaFoldDB" id="F3Y835"/>